<keyword evidence="6" id="KW-0158">Chromosome</keyword>
<evidence type="ECO:0000256" key="6">
    <source>
        <dbReference type="ARBA" id="ARBA00022454"/>
    </source>
</evidence>
<evidence type="ECO:0000256" key="5">
    <source>
        <dbReference type="ARBA" id="ARBA00020261"/>
    </source>
</evidence>
<keyword evidence="9" id="KW-0493">Microtubule</keyword>
<dbReference type="GO" id="GO:0005876">
    <property type="term" value="C:spindle microtubule"/>
    <property type="evidence" value="ECO:0007669"/>
    <property type="project" value="TreeGrafter"/>
</dbReference>
<keyword evidence="8" id="KW-0132">Cell division</keyword>
<keyword evidence="14" id="KW-0131">Cell cycle</keyword>
<evidence type="ECO:0000256" key="9">
    <source>
        <dbReference type="ARBA" id="ARBA00022701"/>
    </source>
</evidence>
<comment type="similarity">
    <text evidence="4">Belongs to the DASH complex DAD1 family.</text>
</comment>
<dbReference type="PANTHER" id="PTHR28025">
    <property type="entry name" value="DASH COMPLEX SUBUNIT DAD1"/>
    <property type="match status" value="1"/>
</dbReference>
<evidence type="ECO:0000256" key="13">
    <source>
        <dbReference type="ARBA" id="ARBA00023242"/>
    </source>
</evidence>
<dbReference type="Proteomes" id="UP000285405">
    <property type="component" value="Unassembled WGS sequence"/>
</dbReference>
<evidence type="ECO:0000256" key="10">
    <source>
        <dbReference type="ARBA" id="ARBA00022776"/>
    </source>
</evidence>
<evidence type="ECO:0000313" key="19">
    <source>
        <dbReference type="Proteomes" id="UP000285405"/>
    </source>
</evidence>
<dbReference type="PANTHER" id="PTHR28025:SF1">
    <property type="entry name" value="DASH COMPLEX SUBUNIT DAD1"/>
    <property type="match status" value="1"/>
</dbReference>
<comment type="caution">
    <text evidence="18">The sequence shown here is derived from an EMBL/GenBank/DDBJ whole genome shotgun (WGS) entry which is preliminary data.</text>
</comment>
<dbReference type="GO" id="GO:0072686">
    <property type="term" value="C:mitotic spindle"/>
    <property type="evidence" value="ECO:0007669"/>
    <property type="project" value="InterPro"/>
</dbReference>
<accession>A0A420IU16</accession>
<evidence type="ECO:0000256" key="14">
    <source>
        <dbReference type="ARBA" id="ARBA00023306"/>
    </source>
</evidence>
<feature type="region of interest" description="Disordered" evidence="17">
    <location>
        <begin position="86"/>
        <end position="117"/>
    </location>
</feature>
<feature type="compositionally biased region" description="Basic and acidic residues" evidence="17">
    <location>
        <begin position="108"/>
        <end position="117"/>
    </location>
</feature>
<dbReference type="AlphaFoldDB" id="A0A420IU16"/>
<organism evidence="18 19">
    <name type="scientific">Golovinomyces cichoracearum</name>
    <dbReference type="NCBI Taxonomy" id="62708"/>
    <lineage>
        <taxon>Eukaryota</taxon>
        <taxon>Fungi</taxon>
        <taxon>Dikarya</taxon>
        <taxon>Ascomycota</taxon>
        <taxon>Pezizomycotina</taxon>
        <taxon>Leotiomycetes</taxon>
        <taxon>Erysiphales</taxon>
        <taxon>Erysiphaceae</taxon>
        <taxon>Golovinomyces</taxon>
    </lineage>
</organism>
<evidence type="ECO:0000256" key="3">
    <source>
        <dbReference type="ARBA" id="ARBA00004629"/>
    </source>
</evidence>
<dbReference type="OrthoDB" id="5566853at2759"/>
<evidence type="ECO:0000256" key="4">
    <source>
        <dbReference type="ARBA" id="ARBA00010146"/>
    </source>
</evidence>
<evidence type="ECO:0000256" key="7">
    <source>
        <dbReference type="ARBA" id="ARBA00022490"/>
    </source>
</evidence>
<evidence type="ECO:0000256" key="1">
    <source>
        <dbReference type="ARBA" id="ARBA00004123"/>
    </source>
</evidence>
<keyword evidence="15" id="KW-0137">Centromere</keyword>
<dbReference type="InterPro" id="IPR013958">
    <property type="entry name" value="DASH_Dad1"/>
</dbReference>
<keyword evidence="12" id="KW-0206">Cytoskeleton</keyword>
<keyword evidence="7" id="KW-0963">Cytoplasm</keyword>
<dbReference type="GO" id="GO:0042729">
    <property type="term" value="C:DASH complex"/>
    <property type="evidence" value="ECO:0007669"/>
    <property type="project" value="InterPro"/>
</dbReference>
<evidence type="ECO:0000256" key="17">
    <source>
        <dbReference type="SAM" id="MobiDB-lite"/>
    </source>
</evidence>
<dbReference type="EMBL" id="MCBR01005904">
    <property type="protein sequence ID" value="RKF78046.1"/>
    <property type="molecule type" value="Genomic_DNA"/>
</dbReference>
<evidence type="ECO:0000256" key="2">
    <source>
        <dbReference type="ARBA" id="ARBA00004186"/>
    </source>
</evidence>
<protein>
    <recommendedName>
        <fullName evidence="5">DASH complex subunit DAD1</fullName>
    </recommendedName>
    <alternativeName>
        <fullName evidence="16">Outer kinetochore protein DAD1</fullName>
    </alternativeName>
</protein>
<gene>
    <name evidence="18" type="ORF">GcC1_059024</name>
</gene>
<dbReference type="GO" id="GO:0044732">
    <property type="term" value="C:mitotic spindle pole body"/>
    <property type="evidence" value="ECO:0007669"/>
    <property type="project" value="TreeGrafter"/>
</dbReference>
<comment type="subcellular location">
    <subcellularLocation>
        <location evidence="3">Chromosome</location>
        <location evidence="3">Centromere</location>
        <location evidence="3">Kinetochore</location>
    </subcellularLocation>
    <subcellularLocation>
        <location evidence="2">Cytoplasm</location>
        <location evidence="2">Cytoskeleton</location>
        <location evidence="2">Spindle</location>
    </subcellularLocation>
    <subcellularLocation>
        <location evidence="1">Nucleus</location>
    </subcellularLocation>
</comment>
<reference evidence="18 19" key="1">
    <citation type="journal article" date="2018" name="BMC Genomics">
        <title>Comparative genome analyses reveal sequence features reflecting distinct modes of host-adaptation between dicot and monocot powdery mildew.</title>
        <authorList>
            <person name="Wu Y."/>
            <person name="Ma X."/>
            <person name="Pan Z."/>
            <person name="Kale S.D."/>
            <person name="Song Y."/>
            <person name="King H."/>
            <person name="Zhang Q."/>
            <person name="Presley C."/>
            <person name="Deng X."/>
            <person name="Wei C.I."/>
            <person name="Xiao S."/>
        </authorList>
    </citation>
    <scope>NUCLEOTIDE SEQUENCE [LARGE SCALE GENOMIC DNA]</scope>
    <source>
        <strain evidence="18">UCSC1</strain>
    </source>
</reference>
<evidence type="ECO:0000313" key="18">
    <source>
        <dbReference type="EMBL" id="RKF78046.1"/>
    </source>
</evidence>
<dbReference type="GO" id="GO:0051010">
    <property type="term" value="F:microtubule plus-end binding"/>
    <property type="evidence" value="ECO:0007669"/>
    <property type="project" value="TreeGrafter"/>
</dbReference>
<dbReference type="Pfam" id="PF08649">
    <property type="entry name" value="DASH_Dad1"/>
    <property type="match status" value="1"/>
</dbReference>
<name>A0A420IU16_9PEZI</name>
<evidence type="ECO:0000256" key="11">
    <source>
        <dbReference type="ARBA" id="ARBA00022838"/>
    </source>
</evidence>
<sequence>MSHPPDSATSTLKPSSFEFLRAEILDEIGQACYTFSFFYYMELVLTNMNKLNRTLEGVITIGHEFASVEALWSTFENVMAKDVVNPQESVASRKPDEKQSNDDPSNDETDKVDLVTK</sequence>
<feature type="compositionally biased region" description="Basic and acidic residues" evidence="17">
    <location>
        <begin position="91"/>
        <end position="101"/>
    </location>
</feature>
<evidence type="ECO:0000256" key="12">
    <source>
        <dbReference type="ARBA" id="ARBA00023212"/>
    </source>
</evidence>
<evidence type="ECO:0000256" key="15">
    <source>
        <dbReference type="ARBA" id="ARBA00023328"/>
    </source>
</evidence>
<proteinExistence type="inferred from homology"/>
<dbReference type="GO" id="GO:0051301">
    <property type="term" value="P:cell division"/>
    <property type="evidence" value="ECO:0007669"/>
    <property type="project" value="UniProtKB-KW"/>
</dbReference>
<keyword evidence="11" id="KW-0995">Kinetochore</keyword>
<evidence type="ECO:0000256" key="16">
    <source>
        <dbReference type="ARBA" id="ARBA00030566"/>
    </source>
</evidence>
<keyword evidence="13" id="KW-0539">Nucleus</keyword>
<evidence type="ECO:0000256" key="8">
    <source>
        <dbReference type="ARBA" id="ARBA00022618"/>
    </source>
</evidence>
<keyword evidence="10" id="KW-0498">Mitosis</keyword>